<dbReference type="AlphaFoldDB" id="A0A8T1D664"/>
<proteinExistence type="predicted"/>
<gene>
    <name evidence="2" type="ORF">PC115_g11392</name>
    <name evidence="3" type="ORF">PC117_g12741</name>
</gene>
<dbReference type="EMBL" id="RCMI01000357">
    <property type="protein sequence ID" value="KAG2915352.1"/>
    <property type="molecule type" value="Genomic_DNA"/>
</dbReference>
<dbReference type="EMBL" id="RCMK01000357">
    <property type="protein sequence ID" value="KAG2934125.1"/>
    <property type="molecule type" value="Genomic_DNA"/>
</dbReference>
<accession>A0A8T1D664</accession>
<evidence type="ECO:0000313" key="4">
    <source>
        <dbReference type="Proteomes" id="UP000736787"/>
    </source>
</evidence>
<evidence type="ECO:0000313" key="2">
    <source>
        <dbReference type="EMBL" id="KAG2915352.1"/>
    </source>
</evidence>
<dbReference type="InterPro" id="IPR048324">
    <property type="entry name" value="ZSWIM1-3_RNaseH-like"/>
</dbReference>
<sequence>MRRCIEVFPQVLMMGATHNTNDARYKLFSFMIHDVFGHGQYVQHALMENESAIA</sequence>
<comment type="caution">
    <text evidence="3">The sequence shown here is derived from an EMBL/GenBank/DDBJ whole genome shotgun (WGS) entry which is preliminary data.</text>
</comment>
<dbReference type="Proteomes" id="UP000774804">
    <property type="component" value="Unassembled WGS sequence"/>
</dbReference>
<protein>
    <recommendedName>
        <fullName evidence="1">ZSWIM1/3 RNaseH-like domain-containing protein</fullName>
    </recommendedName>
</protein>
<organism evidence="3 4">
    <name type="scientific">Phytophthora cactorum</name>
    <dbReference type="NCBI Taxonomy" id="29920"/>
    <lineage>
        <taxon>Eukaryota</taxon>
        <taxon>Sar</taxon>
        <taxon>Stramenopiles</taxon>
        <taxon>Oomycota</taxon>
        <taxon>Peronosporomycetes</taxon>
        <taxon>Peronosporales</taxon>
        <taxon>Peronosporaceae</taxon>
        <taxon>Phytophthora</taxon>
    </lineage>
</organism>
<dbReference type="Pfam" id="PF21056">
    <property type="entry name" value="ZSWIM1-3_RNaseH-like"/>
    <property type="match status" value="1"/>
</dbReference>
<dbReference type="Proteomes" id="UP000736787">
    <property type="component" value="Unassembled WGS sequence"/>
</dbReference>
<feature type="domain" description="ZSWIM1/3 RNaseH-like" evidence="1">
    <location>
        <begin position="1"/>
        <end position="52"/>
    </location>
</feature>
<evidence type="ECO:0000259" key="1">
    <source>
        <dbReference type="Pfam" id="PF21056"/>
    </source>
</evidence>
<name>A0A8T1D664_9STRA</name>
<evidence type="ECO:0000313" key="3">
    <source>
        <dbReference type="EMBL" id="KAG2934125.1"/>
    </source>
</evidence>
<reference evidence="3" key="1">
    <citation type="submission" date="2018-10" db="EMBL/GenBank/DDBJ databases">
        <title>Effector identification in a new, highly contiguous assembly of the strawberry crown rot pathogen Phytophthora cactorum.</title>
        <authorList>
            <person name="Armitage A.D."/>
            <person name="Nellist C.F."/>
            <person name="Bates H."/>
            <person name="Vickerstaff R.J."/>
            <person name="Harrison R.J."/>
        </authorList>
    </citation>
    <scope>NUCLEOTIDE SEQUENCE</scope>
    <source>
        <strain evidence="2">4032</strain>
        <strain evidence="3">4040</strain>
    </source>
</reference>